<evidence type="ECO:0008006" key="4">
    <source>
        <dbReference type="Google" id="ProtNLM"/>
    </source>
</evidence>
<evidence type="ECO:0000256" key="1">
    <source>
        <dbReference type="SAM" id="MobiDB-lite"/>
    </source>
</evidence>
<proteinExistence type="predicted"/>
<comment type="caution">
    <text evidence="3">The sequence shown here is derived from an EMBL/GenBank/DDBJ whole genome shotgun (WGS) entry which is preliminary data.</text>
</comment>
<evidence type="ECO:0000256" key="2">
    <source>
        <dbReference type="SAM" id="SignalP"/>
    </source>
</evidence>
<name>A0A699GKG4_TANCI</name>
<keyword evidence="2" id="KW-0732">Signal</keyword>
<feature type="signal peptide" evidence="2">
    <location>
        <begin position="1"/>
        <end position="21"/>
    </location>
</feature>
<dbReference type="EMBL" id="BKCJ010000049">
    <property type="protein sequence ID" value="GEU29178.1"/>
    <property type="molecule type" value="Genomic_DNA"/>
</dbReference>
<sequence>MFHNNILVVMITGLPTTLTNQYTVDHPIFNAHNSYLDSQIQLNSTLAKIKDQMTLITSLYEMACQVAQRKLEEKQIEEERAAKAKYWKLPVCYDDNDDEERSDSLDDNIISGLPPFSAITPNEPVLSTEEPDNSLSMGDEHLDTIPAKESDEFIKSGVENLIPIPSESEGIPEHMCDVPSHDNSLPLDVSKDQIEDFSKSNEEFSSTDDDSFSFDKIDYVEASPLDSELVSSEVMEIVILEVEGIKASNDNPIPFYDPIISGTPPNLTPSGESDFFLETKSSSTSLNSLLEETNNFDNSLPEFTTFSKVLFDAECESDSNDDQSSSDEDVLEKIVLKPLCEEEIIPMKSLRTHDSSLLISSKIDSLLDEFVGELTLLKSIPSGIDETDCDFEEDIHLIEKLLYDNSSPCPPEEIVFANSDAAIKSFSPSPILIKDSDSLMEEIYLFCTLNYPMPPSIEDKGYDSERDILIPKDLPSNNSLSFAEKESFHFDIPLFSCPPAKPPDGDTGILNIKMMGDISDQTAFMHKLMITLASHQENLLIFYLIGVELSRNSILIVVT</sequence>
<protein>
    <recommendedName>
        <fullName evidence="4">Reverse transcriptase domain-containing protein</fullName>
    </recommendedName>
</protein>
<organism evidence="3">
    <name type="scientific">Tanacetum cinerariifolium</name>
    <name type="common">Dalmatian daisy</name>
    <name type="synonym">Chrysanthemum cinerariifolium</name>
    <dbReference type="NCBI Taxonomy" id="118510"/>
    <lineage>
        <taxon>Eukaryota</taxon>
        <taxon>Viridiplantae</taxon>
        <taxon>Streptophyta</taxon>
        <taxon>Embryophyta</taxon>
        <taxon>Tracheophyta</taxon>
        <taxon>Spermatophyta</taxon>
        <taxon>Magnoliopsida</taxon>
        <taxon>eudicotyledons</taxon>
        <taxon>Gunneridae</taxon>
        <taxon>Pentapetalae</taxon>
        <taxon>asterids</taxon>
        <taxon>campanulids</taxon>
        <taxon>Asterales</taxon>
        <taxon>Asteraceae</taxon>
        <taxon>Asteroideae</taxon>
        <taxon>Anthemideae</taxon>
        <taxon>Anthemidinae</taxon>
        <taxon>Tanacetum</taxon>
    </lineage>
</organism>
<feature type="chain" id="PRO_5025525406" description="Reverse transcriptase domain-containing protein" evidence="2">
    <location>
        <begin position="22"/>
        <end position="559"/>
    </location>
</feature>
<accession>A0A699GKG4</accession>
<evidence type="ECO:0000313" key="3">
    <source>
        <dbReference type="EMBL" id="GEU29178.1"/>
    </source>
</evidence>
<dbReference type="AlphaFoldDB" id="A0A699GKG4"/>
<feature type="region of interest" description="Disordered" evidence="1">
    <location>
        <begin position="108"/>
        <end position="136"/>
    </location>
</feature>
<reference evidence="3" key="1">
    <citation type="journal article" date="2019" name="Sci. Rep.">
        <title>Draft genome of Tanacetum cinerariifolium, the natural source of mosquito coil.</title>
        <authorList>
            <person name="Yamashiro T."/>
            <person name="Shiraishi A."/>
            <person name="Satake H."/>
            <person name="Nakayama K."/>
        </authorList>
    </citation>
    <scope>NUCLEOTIDE SEQUENCE</scope>
</reference>
<gene>
    <name evidence="3" type="ORF">Tci_001156</name>
</gene>